<sequence length="375" mass="37528">MFVGVGLGRFAYTPIVPFLAQAGIDPVEAGYAGAANLAGYFVGAALAHRLGVALGAGRAIRAALLLTILSFLGSAAPLGFPWLAFWRLVAGVTGGVLMVVGASTALGRVAVEARGRAAGIIMTGVGLGVILGSAAVGPLADRDVRLVWLALAGLSFVASALSWPAWRDGRVPGAEPDASLAAAPRFGPAVLLLVIAYGFDGAGFVPHTIFWVDYVARALGLGPWGGLTWLGFGAGALAGPVAVGVLADRLGFGRSLIVALLVKTLAIVLAIVATAPAPLMLSAFLVGALSPGMSALVSARLLELLDHRRHGRAWGLATLGFSAAQAAGGLALSSAFAALGTYPPIYGAGALLEAAGLALATWGWAIGGSAASRGR</sequence>
<dbReference type="RefSeq" id="WP_189046267.1">
    <property type="nucleotide sequence ID" value="NZ_BMJQ01000006.1"/>
</dbReference>
<feature type="transmembrane region" description="Helical" evidence="4">
    <location>
        <begin position="256"/>
        <end position="275"/>
    </location>
</feature>
<dbReference type="PANTHER" id="PTHR23537:SF1">
    <property type="entry name" value="SUGAR TRANSPORTER"/>
    <property type="match status" value="1"/>
</dbReference>
<dbReference type="InterPro" id="IPR020846">
    <property type="entry name" value="MFS_dom"/>
</dbReference>
<dbReference type="InterPro" id="IPR010645">
    <property type="entry name" value="MFS_4"/>
</dbReference>
<keyword evidence="7" id="KW-1185">Reference proteome</keyword>
<feature type="transmembrane region" description="Helical" evidence="4">
    <location>
        <begin position="118"/>
        <end position="140"/>
    </location>
</feature>
<dbReference type="Pfam" id="PF06779">
    <property type="entry name" value="MFS_4"/>
    <property type="match status" value="1"/>
</dbReference>
<dbReference type="AlphaFoldDB" id="A0A8J3E3G1"/>
<dbReference type="InterPro" id="IPR036259">
    <property type="entry name" value="MFS_trans_sf"/>
</dbReference>
<feature type="transmembrane region" description="Helical" evidence="4">
    <location>
        <begin position="59"/>
        <end position="78"/>
    </location>
</feature>
<dbReference type="PANTHER" id="PTHR23537">
    <property type="match status" value="1"/>
</dbReference>
<name>A0A8J3E3G1_9PROT</name>
<feature type="transmembrane region" description="Helical" evidence="4">
    <location>
        <begin position="29"/>
        <end position="47"/>
    </location>
</feature>
<evidence type="ECO:0000256" key="4">
    <source>
        <dbReference type="SAM" id="Phobius"/>
    </source>
</evidence>
<dbReference type="GO" id="GO:0005886">
    <property type="term" value="C:plasma membrane"/>
    <property type="evidence" value="ECO:0007669"/>
    <property type="project" value="TreeGrafter"/>
</dbReference>
<evidence type="ECO:0000259" key="5">
    <source>
        <dbReference type="PROSITE" id="PS50850"/>
    </source>
</evidence>
<feature type="domain" description="Major facilitator superfamily (MFS) profile" evidence="5">
    <location>
        <begin position="186"/>
        <end position="375"/>
    </location>
</feature>
<reference evidence="6" key="2">
    <citation type="submission" date="2020-09" db="EMBL/GenBank/DDBJ databases">
        <authorList>
            <person name="Sun Q."/>
            <person name="Zhou Y."/>
        </authorList>
    </citation>
    <scope>NUCLEOTIDE SEQUENCE</scope>
    <source>
        <strain evidence="6">CGMCC 1.15725</strain>
    </source>
</reference>
<feature type="transmembrane region" description="Helical" evidence="4">
    <location>
        <begin position="281"/>
        <end position="302"/>
    </location>
</feature>
<organism evidence="6 7">
    <name type="scientific">Aliidongia dinghuensis</name>
    <dbReference type="NCBI Taxonomy" id="1867774"/>
    <lineage>
        <taxon>Bacteria</taxon>
        <taxon>Pseudomonadati</taxon>
        <taxon>Pseudomonadota</taxon>
        <taxon>Alphaproteobacteria</taxon>
        <taxon>Rhodospirillales</taxon>
        <taxon>Dongiaceae</taxon>
        <taxon>Aliidongia</taxon>
    </lineage>
</organism>
<feature type="transmembrane region" description="Helical" evidence="4">
    <location>
        <begin position="314"/>
        <end position="339"/>
    </location>
</feature>
<proteinExistence type="predicted"/>
<dbReference type="SUPFAM" id="SSF103473">
    <property type="entry name" value="MFS general substrate transporter"/>
    <property type="match status" value="1"/>
</dbReference>
<comment type="caution">
    <text evidence="6">The sequence shown here is derived from an EMBL/GenBank/DDBJ whole genome shotgun (WGS) entry which is preliminary data.</text>
</comment>
<feature type="transmembrane region" description="Helical" evidence="4">
    <location>
        <begin position="345"/>
        <end position="366"/>
    </location>
</feature>
<keyword evidence="2 4" id="KW-1133">Transmembrane helix</keyword>
<evidence type="ECO:0000313" key="7">
    <source>
        <dbReference type="Proteomes" id="UP000646365"/>
    </source>
</evidence>
<dbReference type="Proteomes" id="UP000646365">
    <property type="component" value="Unassembled WGS sequence"/>
</dbReference>
<feature type="transmembrane region" description="Helical" evidence="4">
    <location>
        <begin position="186"/>
        <end position="206"/>
    </location>
</feature>
<feature type="transmembrane region" description="Helical" evidence="4">
    <location>
        <begin position="146"/>
        <end position="166"/>
    </location>
</feature>
<evidence type="ECO:0000256" key="3">
    <source>
        <dbReference type="ARBA" id="ARBA00023136"/>
    </source>
</evidence>
<dbReference type="PROSITE" id="PS50850">
    <property type="entry name" value="MFS"/>
    <property type="match status" value="1"/>
</dbReference>
<gene>
    <name evidence="6" type="ORF">GCM10011611_25670</name>
</gene>
<dbReference type="EMBL" id="BMJQ01000006">
    <property type="protein sequence ID" value="GGF18653.1"/>
    <property type="molecule type" value="Genomic_DNA"/>
</dbReference>
<feature type="transmembrane region" description="Helical" evidence="4">
    <location>
        <begin position="84"/>
        <end position="106"/>
    </location>
</feature>
<keyword evidence="1 4" id="KW-0812">Transmembrane</keyword>
<reference evidence="6" key="1">
    <citation type="journal article" date="2014" name="Int. J. Syst. Evol. Microbiol.">
        <title>Complete genome sequence of Corynebacterium casei LMG S-19264T (=DSM 44701T), isolated from a smear-ripened cheese.</title>
        <authorList>
            <consortium name="US DOE Joint Genome Institute (JGI-PGF)"/>
            <person name="Walter F."/>
            <person name="Albersmeier A."/>
            <person name="Kalinowski J."/>
            <person name="Ruckert C."/>
        </authorList>
    </citation>
    <scope>NUCLEOTIDE SEQUENCE</scope>
    <source>
        <strain evidence="6">CGMCC 1.15725</strain>
    </source>
</reference>
<evidence type="ECO:0000256" key="1">
    <source>
        <dbReference type="ARBA" id="ARBA00022692"/>
    </source>
</evidence>
<keyword evidence="3 4" id="KW-0472">Membrane</keyword>
<evidence type="ECO:0000256" key="2">
    <source>
        <dbReference type="ARBA" id="ARBA00022989"/>
    </source>
</evidence>
<accession>A0A8J3E3G1</accession>
<dbReference type="GO" id="GO:0022857">
    <property type="term" value="F:transmembrane transporter activity"/>
    <property type="evidence" value="ECO:0007669"/>
    <property type="project" value="InterPro"/>
</dbReference>
<dbReference type="Gene3D" id="1.20.1250.20">
    <property type="entry name" value="MFS general substrate transporter like domains"/>
    <property type="match status" value="1"/>
</dbReference>
<feature type="transmembrane region" description="Helical" evidence="4">
    <location>
        <begin position="226"/>
        <end position="247"/>
    </location>
</feature>
<evidence type="ECO:0000313" key="6">
    <source>
        <dbReference type="EMBL" id="GGF18653.1"/>
    </source>
</evidence>
<protein>
    <submittedName>
        <fullName evidence="6">MFS transporter</fullName>
    </submittedName>
</protein>